<reference evidence="7" key="1">
    <citation type="journal article" date="2013" name="Nat. Genet.">
        <title>The wheat powdery mildew genome shows the unique evolution of an obligate biotroph.</title>
        <authorList>
            <person name="Wicker T."/>
            <person name="Oberhaensli S."/>
            <person name="Parlange F."/>
            <person name="Buchmann J.P."/>
            <person name="Shatalina M."/>
            <person name="Roffler S."/>
            <person name="Ben-David R."/>
            <person name="Dolezel J."/>
            <person name="Simkova H."/>
            <person name="Schulze-Lefert P."/>
            <person name="Spanu P.D."/>
            <person name="Bruggmann R."/>
            <person name="Amselem J."/>
            <person name="Quesneville H."/>
            <person name="Ver Loren van Themaat E."/>
            <person name="Paape T."/>
            <person name="Shimizu K.K."/>
            <person name="Keller B."/>
        </authorList>
    </citation>
    <scope>NUCLEOTIDE SEQUENCE [LARGE SCALE GENOMIC DNA]</scope>
    <source>
        <strain evidence="7">96224</strain>
    </source>
</reference>
<reference evidence="5" key="2">
    <citation type="submission" date="2013-01" db="EMBL/GenBank/DDBJ databases">
        <title>The wheat powdery mildew genome reveals unique evolution of an obligate biotroph.</title>
        <authorList>
            <person name="Oberhaensli S."/>
            <person name="Wicker T."/>
            <person name="Keller B."/>
        </authorList>
    </citation>
    <scope>NUCLEOTIDE SEQUENCE</scope>
    <source>
        <strain evidence="5">96224</strain>
    </source>
</reference>
<dbReference type="InterPro" id="IPR019819">
    <property type="entry name" value="Carboxylesterase_B_CS"/>
</dbReference>
<feature type="non-terminal residue" evidence="6">
    <location>
        <position position="566"/>
    </location>
</feature>
<dbReference type="InterPro" id="IPR019826">
    <property type="entry name" value="Carboxylesterase_B_AS"/>
</dbReference>
<keyword evidence="2 3" id="KW-0378">Hydrolase</keyword>
<feature type="signal peptide" evidence="3">
    <location>
        <begin position="1"/>
        <end position="17"/>
    </location>
</feature>
<dbReference type="InterPro" id="IPR029058">
    <property type="entry name" value="AB_hydrolase_fold"/>
</dbReference>
<dbReference type="HOGENOM" id="CLU_006586_10_5_1"/>
<comment type="similarity">
    <text evidence="1 3">Belongs to the type-B carboxylesterase/lipase family.</text>
</comment>
<sequence length="566" mass="61252">MIGLLFTVFTTIALSSALPNNARSDPKASATLPIVDLQYALHQATINETGKYYQFSNIRYAAPPTGDLRFAAPAPPAVNRTLNDGHHNPICPQALPFWIQLTAEFLSGANSSKLQTVEEQVASLENSLTVESITSYKPVDPRTSEDCLFLDVIVPQSVYDEKKTVPVLVWIYGGGYVSGDKNSAGNPSTLLATAKENSDGVVYVAMNYRLGLFGWLSGSSFASQNGLPNAALHDQRFALEWVQKNIHLFGGDPSRVTVIGESAGAGSIMHHMTAWGSTDDAPFQQAIIQSPGFPPISSDAQQEKIFNSVILQAQNLVSNNITTVADLKKVDFATLAALNTIVIARSGPYGTFTFGPVVDGTYVPKLPSQLFAEGKYARNLKVMTAHNSDEGLIFTYPLTTETFIANNLANLFPNASNDTLSYMINTVWPPTYDGSYPYKNVIQRATVAISELTFNCNARYAALAYPESSHSYYFTVPPGYHAADVAYTFYNGDDNTLNATVARTMQGYITNFAKSDGNPNGPGLPVFPMYGNDSSMLVISDTVLGSVQVDSAANDRCAWMQSAPYA</sequence>
<organism evidence="6">
    <name type="scientific">Blumeria graminis f. sp. tritici 96224</name>
    <dbReference type="NCBI Taxonomy" id="1268274"/>
    <lineage>
        <taxon>Eukaryota</taxon>
        <taxon>Fungi</taxon>
        <taxon>Dikarya</taxon>
        <taxon>Ascomycota</taxon>
        <taxon>Pezizomycotina</taxon>
        <taxon>Leotiomycetes</taxon>
        <taxon>Erysiphales</taxon>
        <taxon>Erysiphaceae</taxon>
        <taxon>Blumeria</taxon>
    </lineage>
</organism>
<dbReference type="SUPFAM" id="SSF53474">
    <property type="entry name" value="alpha/beta-Hydrolases"/>
    <property type="match status" value="1"/>
</dbReference>
<dbReference type="PROSITE" id="PS00941">
    <property type="entry name" value="CARBOXYLESTERASE_B_2"/>
    <property type="match status" value="1"/>
</dbReference>
<dbReference type="PROSITE" id="PS00122">
    <property type="entry name" value="CARBOXYLESTERASE_B_1"/>
    <property type="match status" value="1"/>
</dbReference>
<name>A0A061HKZ3_BLUGR</name>
<dbReference type="InterPro" id="IPR050309">
    <property type="entry name" value="Type-B_Carboxylest/Lipase"/>
</dbReference>
<gene>
    <name evidence="5" type="ORF">BGT96224_2483</name>
    <name evidence="6" type="ORF">BGT96224V2_LOCUS1414</name>
</gene>
<dbReference type="Pfam" id="PF00135">
    <property type="entry name" value="COesterase"/>
    <property type="match status" value="1"/>
</dbReference>
<feature type="domain" description="Carboxylesterase type B" evidence="4">
    <location>
        <begin position="47"/>
        <end position="539"/>
    </location>
</feature>
<dbReference type="OrthoDB" id="408631at2759"/>
<evidence type="ECO:0000259" key="4">
    <source>
        <dbReference type="Pfam" id="PF00135"/>
    </source>
</evidence>
<protein>
    <recommendedName>
        <fullName evidence="3">Carboxylic ester hydrolase</fullName>
        <ecNumber evidence="3">3.1.1.-</ecNumber>
    </recommendedName>
</protein>
<keyword evidence="3" id="KW-0732">Signal</keyword>
<evidence type="ECO:0000313" key="6">
    <source>
        <dbReference type="EMBL" id="SUZ08279.1"/>
    </source>
</evidence>
<accession>A0A061HKZ3</accession>
<dbReference type="EMBL" id="KE374988">
    <property type="protein sequence ID" value="EPQ66773.1"/>
    <property type="molecule type" value="Genomic_DNA"/>
</dbReference>
<dbReference type="ESTHER" id="blug1-n1jhv6">
    <property type="family name" value="Fungal_carboxylesterase_lipase"/>
</dbReference>
<dbReference type="GO" id="GO:0016787">
    <property type="term" value="F:hydrolase activity"/>
    <property type="evidence" value="ECO:0007669"/>
    <property type="project" value="UniProtKB-KW"/>
</dbReference>
<dbReference type="EC" id="3.1.1.-" evidence="3"/>
<dbReference type="InterPro" id="IPR002018">
    <property type="entry name" value="CarbesteraseB"/>
</dbReference>
<feature type="chain" id="PRO_5044513435" description="Carboxylic ester hydrolase" evidence="3">
    <location>
        <begin position="18"/>
        <end position="566"/>
    </location>
</feature>
<reference evidence="6" key="3">
    <citation type="submission" date="2018-07" db="EMBL/GenBank/DDBJ databases">
        <authorList>
            <person name="Quirk P.G."/>
            <person name="Krulwich T.A."/>
        </authorList>
    </citation>
    <scope>NUCLEOTIDE SEQUENCE</scope>
    <source>
        <strain evidence="6">96224</strain>
    </source>
</reference>
<dbReference type="Proteomes" id="UP000053110">
    <property type="component" value="Unassembled WGS sequence"/>
</dbReference>
<evidence type="ECO:0000256" key="2">
    <source>
        <dbReference type="ARBA" id="ARBA00022801"/>
    </source>
</evidence>
<dbReference type="PANTHER" id="PTHR11559">
    <property type="entry name" value="CARBOXYLESTERASE"/>
    <property type="match status" value="1"/>
</dbReference>
<evidence type="ECO:0000256" key="3">
    <source>
        <dbReference type="RuleBase" id="RU361235"/>
    </source>
</evidence>
<evidence type="ECO:0000256" key="1">
    <source>
        <dbReference type="ARBA" id="ARBA00005964"/>
    </source>
</evidence>
<dbReference type="EMBL" id="UIGY01000015">
    <property type="protein sequence ID" value="SUZ08279.1"/>
    <property type="molecule type" value="Genomic_DNA"/>
</dbReference>
<dbReference type="AlphaFoldDB" id="A0A061HKZ3"/>
<dbReference type="Gene3D" id="3.40.50.1820">
    <property type="entry name" value="alpha/beta hydrolase"/>
    <property type="match status" value="1"/>
</dbReference>
<evidence type="ECO:0000313" key="7">
    <source>
        <dbReference type="Proteomes" id="UP000053110"/>
    </source>
</evidence>
<evidence type="ECO:0000313" key="5">
    <source>
        <dbReference type="EMBL" id="EPQ66773.1"/>
    </source>
</evidence>
<proteinExistence type="inferred from homology"/>